<keyword evidence="1" id="KW-0472">Membrane</keyword>
<organism evidence="2 7">
    <name type="scientific">Lactobacillus crispatus</name>
    <dbReference type="NCBI Taxonomy" id="47770"/>
    <lineage>
        <taxon>Bacteria</taxon>
        <taxon>Bacillati</taxon>
        <taxon>Bacillota</taxon>
        <taxon>Bacilli</taxon>
        <taxon>Lactobacillales</taxon>
        <taxon>Lactobacillaceae</taxon>
        <taxon>Lactobacillus</taxon>
    </lineage>
</organism>
<dbReference type="Proteomes" id="UP000067598">
    <property type="component" value="Unassembled WGS sequence"/>
</dbReference>
<keyword evidence="1" id="KW-1133">Transmembrane helix</keyword>
<dbReference type="EMBL" id="CP047142">
    <property type="protein sequence ID" value="QHQ67645.1"/>
    <property type="molecule type" value="Genomic_DNA"/>
</dbReference>
<evidence type="ECO:0000256" key="1">
    <source>
        <dbReference type="SAM" id="Phobius"/>
    </source>
</evidence>
<reference evidence="4 9" key="4">
    <citation type="submission" date="2020-01" db="EMBL/GenBank/DDBJ databases">
        <title>Vaginal microbiome of pregnant Indian women: Insights into the genome of dominants Lactobacillus species.</title>
        <authorList>
            <person name="Das B."/>
            <person name="Mehta O."/>
            <person name="Ghosh T.S."/>
            <person name="Kothidar A."/>
            <person name="Gowtham M.R."/>
            <person name="Mitra R."/>
            <person name="Kshetrapal P."/>
            <person name="Wadhwa N."/>
            <person name="Thiruvengadam R."/>
            <person name="Nair G.B."/>
            <person name="Bhatnagar S."/>
            <person name="Pore S."/>
        </authorList>
    </citation>
    <scope>NUCLEOTIDE SEQUENCE [LARGE SCALE GENOMIC DNA]</scope>
    <source>
        <strain evidence="4 9">Indica2</strain>
    </source>
</reference>
<evidence type="ECO:0000313" key="4">
    <source>
        <dbReference type="EMBL" id="MYN53334.1"/>
    </source>
</evidence>
<dbReference type="RefSeq" id="WP_060462505.1">
    <property type="nucleotide sequence ID" value="NZ_AP025162.1"/>
</dbReference>
<protein>
    <submittedName>
        <fullName evidence="3">DUF3021 domain-containing protein</fullName>
    </submittedName>
    <submittedName>
        <fullName evidence="4">DUF3021 family protein</fullName>
    </submittedName>
</protein>
<dbReference type="Proteomes" id="UP000231914">
    <property type="component" value="Unassembled WGS sequence"/>
</dbReference>
<proteinExistence type="predicted"/>
<evidence type="ECO:0000313" key="10">
    <source>
        <dbReference type="Proteomes" id="UP000464915"/>
    </source>
</evidence>
<accession>A0A125P617</accession>
<feature type="transmembrane region" description="Helical" evidence="1">
    <location>
        <begin position="45"/>
        <end position="66"/>
    </location>
</feature>
<name>A0A125P617_9LACO</name>
<reference evidence="3" key="5">
    <citation type="submission" date="2023-05" db="EMBL/GenBank/DDBJ databases">
        <title>Cataloging the Phylogenetic Diversity of Human Bladder Bacteria.</title>
        <authorList>
            <person name="Du J."/>
        </authorList>
    </citation>
    <scope>NUCLEOTIDE SEQUENCE</scope>
    <source>
        <strain evidence="3">UMB9226</strain>
    </source>
</reference>
<keyword evidence="1" id="KW-0812">Transmembrane</keyword>
<dbReference type="PATRIC" id="fig|47770.28.peg.1453"/>
<evidence type="ECO:0000313" key="3">
    <source>
        <dbReference type="EMBL" id="MDK6502188.1"/>
    </source>
</evidence>
<evidence type="ECO:0000313" key="8">
    <source>
        <dbReference type="Proteomes" id="UP000231914"/>
    </source>
</evidence>
<feature type="transmembrane region" description="Helical" evidence="1">
    <location>
        <begin position="104"/>
        <end position="128"/>
    </location>
</feature>
<dbReference type="Proteomes" id="UP000464915">
    <property type="component" value="Chromosome"/>
</dbReference>
<dbReference type="EMBL" id="MKXG01000084">
    <property type="protein sequence ID" value="PJZ16981.1"/>
    <property type="molecule type" value="Genomic_DNA"/>
</dbReference>
<evidence type="ECO:0000313" key="6">
    <source>
        <dbReference type="EMBL" id="QHQ67645.1"/>
    </source>
</evidence>
<accession>A0A6P1TV81</accession>
<reference evidence="6 10" key="3">
    <citation type="submission" date="2019-12" db="EMBL/GenBank/DDBJ databases">
        <title>Complete Genome Sequences of Lactobacillus strains, C25 and P38, Isolated from Chicken Cecum.</title>
        <authorList>
            <person name="Hassan H.M."/>
            <person name="Mendoza M."/>
            <person name="Rezvani M."/>
            <person name="Koci M.D."/>
            <person name="Dickey A.N."/>
            <person name="Scholl E.H."/>
        </authorList>
    </citation>
    <scope>NUCLEOTIDE SEQUENCE [LARGE SCALE GENOMIC DNA]</scope>
    <source>
        <strain evidence="6 10">C25</strain>
    </source>
</reference>
<reference evidence="5 8" key="2">
    <citation type="submission" date="2016-10" db="EMBL/GenBank/DDBJ databases">
        <title>WGS of isloates from the oral cavity of healthy individuals.</title>
        <authorList>
            <person name="Sharma S."/>
            <person name="Pal V.K."/>
            <person name="Patil P.B."/>
            <person name="Korpole S."/>
            <person name="Grover V."/>
        </authorList>
    </citation>
    <scope>NUCLEOTIDE SEQUENCE [LARGE SCALE GENOMIC DNA]</scope>
    <source>
        <strain evidence="5 8">DISK12</strain>
    </source>
</reference>
<dbReference type="Pfam" id="PF11457">
    <property type="entry name" value="DUF3021"/>
    <property type="match status" value="1"/>
</dbReference>
<evidence type="ECO:0000313" key="2">
    <source>
        <dbReference type="EMBL" id="KWU03019.1"/>
    </source>
</evidence>
<dbReference type="EMBL" id="LJGP01000047">
    <property type="protein sequence ID" value="KWU03019.1"/>
    <property type="molecule type" value="Genomic_DNA"/>
</dbReference>
<gene>
    <name evidence="2" type="ORF">AEL95_09660</name>
    <name evidence="5" type="ORF">BHU41_07570</name>
    <name evidence="6" type="ORF">GSR61_03175</name>
    <name evidence="4" type="ORF">GTK63_03165</name>
    <name evidence="3" type="ORF">QP235_03055</name>
</gene>
<evidence type="ECO:0000313" key="9">
    <source>
        <dbReference type="Proteomes" id="UP000460132"/>
    </source>
</evidence>
<feature type="transmembrane region" description="Helical" evidence="1">
    <location>
        <begin position="12"/>
        <end position="33"/>
    </location>
</feature>
<feature type="transmembrane region" description="Helical" evidence="1">
    <location>
        <begin position="78"/>
        <end position="98"/>
    </location>
</feature>
<dbReference type="Proteomes" id="UP001230300">
    <property type="component" value="Unassembled WGS sequence"/>
</dbReference>
<dbReference type="EMBL" id="JASOGN010000007">
    <property type="protein sequence ID" value="MDK6502188.1"/>
    <property type="molecule type" value="Genomic_DNA"/>
</dbReference>
<dbReference type="EMBL" id="WWFF01000003">
    <property type="protein sequence ID" value="MYN53334.1"/>
    <property type="molecule type" value="Genomic_DNA"/>
</dbReference>
<sequence>MKHVRYMLDSGLMGIGIGMTWFAVDLLVSSNWKNLETAKLSAVNFLFWLIVSFLIGVFFYFAGWIFNNDSWSLRTQIVVNFFVCLVAWVLFNLIINSFSYSWSLLMTTVISFIIMYTIAYGTYFFHLWHEVNQINKKLKKNGE</sequence>
<dbReference type="Proteomes" id="UP000460132">
    <property type="component" value="Unassembled WGS sequence"/>
</dbReference>
<evidence type="ECO:0000313" key="7">
    <source>
        <dbReference type="Proteomes" id="UP000067598"/>
    </source>
</evidence>
<evidence type="ECO:0000313" key="5">
    <source>
        <dbReference type="EMBL" id="PJZ16981.1"/>
    </source>
</evidence>
<dbReference type="AlphaFoldDB" id="A0A125P617"/>
<dbReference type="InterPro" id="IPR021560">
    <property type="entry name" value="DUF3021"/>
</dbReference>
<reference evidence="2 7" key="1">
    <citation type="journal article" date="2016" name="Microbiology (Mosc.)">
        <title>Comparison of Lactobacillus crispatus isolates from Lactobacillus-dominated vaginal microbiomes with isolates from microbiomes containing bacterial vaginosis-associated bacteria.</title>
        <authorList>
            <person name="Abdelmaksoud A.A."/>
            <person name="Koparde V.N."/>
            <person name="Sheth N.U."/>
            <person name="Serrano M.G."/>
            <person name="Glascock A.L."/>
            <person name="Fettweis J.M."/>
            <person name="Strauss Iii J.F."/>
            <person name="Buck G.A."/>
            <person name="Jefferson K.K."/>
        </authorList>
    </citation>
    <scope>NUCLEOTIDE SEQUENCE [LARGE SCALE GENOMIC DNA]</scope>
    <source>
        <strain evidence="2 7">VMC3</strain>
    </source>
</reference>